<reference evidence="1 2" key="1">
    <citation type="submission" date="2018-04" db="EMBL/GenBank/DDBJ databases">
        <title>Genomic Encyclopedia of Type Strains, Phase IV (KMG-IV): sequencing the most valuable type-strain genomes for metagenomic binning, comparative biology and taxonomic classification.</title>
        <authorList>
            <person name="Goeker M."/>
        </authorList>
    </citation>
    <scope>NUCLEOTIDE SEQUENCE [LARGE SCALE GENOMIC DNA]</scope>
    <source>
        <strain evidence="1 2">DSM 28688</strain>
    </source>
</reference>
<dbReference type="NCBIfam" id="TIGR02444">
    <property type="entry name" value="TIGR02444 family protein"/>
    <property type="match status" value="1"/>
</dbReference>
<dbReference type="Proteomes" id="UP000245887">
    <property type="component" value="Unassembled WGS sequence"/>
</dbReference>
<proteinExistence type="predicted"/>
<sequence length="176" mass="19971">MTPPDSLRLDNPLWQFALRLWNDDAIANICLSLQGKGWSVTRILTAAWLAANGVRWDGREPDGLTEWRHQVTEPLRSLRQRLPRDHEGIAPLRHDIKSAELSSERTELAWIHAWHDRECHNLLNCPVDNPALLTRNLRAAAPGQRNTEETLMIQLTDALFCSGKQRRDTDAQGGTA</sequence>
<dbReference type="RefSeq" id="WP_116918950.1">
    <property type="nucleotide sequence ID" value="NZ_QEKQ01000004.1"/>
</dbReference>
<gene>
    <name evidence="1" type="ORF">C8D92_104141</name>
</gene>
<dbReference type="OrthoDB" id="5795846at2"/>
<comment type="caution">
    <text evidence="1">The sequence shown here is derived from an EMBL/GenBank/DDBJ whole genome shotgun (WGS) entry which is preliminary data.</text>
</comment>
<dbReference type="EMBL" id="QEKQ01000004">
    <property type="protein sequence ID" value="PVY76909.1"/>
    <property type="molecule type" value="Genomic_DNA"/>
</dbReference>
<organism evidence="1 2">
    <name type="scientific">Tamilnaduibacter salinus</name>
    <dbReference type="NCBI Taxonomy" id="1484056"/>
    <lineage>
        <taxon>Bacteria</taxon>
        <taxon>Pseudomonadati</taxon>
        <taxon>Pseudomonadota</taxon>
        <taxon>Gammaproteobacteria</taxon>
        <taxon>Pseudomonadales</taxon>
        <taxon>Marinobacteraceae</taxon>
        <taxon>Tamilnaduibacter</taxon>
    </lineage>
</organism>
<name>A0A2U1CXF4_9GAMM</name>
<evidence type="ECO:0000313" key="2">
    <source>
        <dbReference type="Proteomes" id="UP000245887"/>
    </source>
</evidence>
<dbReference type="Pfam" id="PF09523">
    <property type="entry name" value="DUF2390"/>
    <property type="match status" value="1"/>
</dbReference>
<dbReference type="AlphaFoldDB" id="A0A2U1CXF4"/>
<accession>A0A2U1CXF4</accession>
<evidence type="ECO:0000313" key="1">
    <source>
        <dbReference type="EMBL" id="PVY76909.1"/>
    </source>
</evidence>
<dbReference type="InterPro" id="IPR012659">
    <property type="entry name" value="CHP02444"/>
</dbReference>
<protein>
    <submittedName>
        <fullName evidence="1">Uncharacterized protein (TIGR02444 family)</fullName>
    </submittedName>
</protein>